<organism evidence="2 3">
    <name type="scientific">Rhipicephalus microplus</name>
    <name type="common">Cattle tick</name>
    <name type="synonym">Boophilus microplus</name>
    <dbReference type="NCBI Taxonomy" id="6941"/>
    <lineage>
        <taxon>Eukaryota</taxon>
        <taxon>Metazoa</taxon>
        <taxon>Ecdysozoa</taxon>
        <taxon>Arthropoda</taxon>
        <taxon>Chelicerata</taxon>
        <taxon>Arachnida</taxon>
        <taxon>Acari</taxon>
        <taxon>Parasitiformes</taxon>
        <taxon>Ixodida</taxon>
        <taxon>Ixodoidea</taxon>
        <taxon>Ixodidae</taxon>
        <taxon>Rhipicephalinae</taxon>
        <taxon>Rhipicephalus</taxon>
        <taxon>Boophilus</taxon>
    </lineage>
</organism>
<dbReference type="EMBL" id="JABSTU010000007">
    <property type="protein sequence ID" value="KAH8024856.1"/>
    <property type="molecule type" value="Genomic_DNA"/>
</dbReference>
<reference evidence="2" key="2">
    <citation type="submission" date="2021-09" db="EMBL/GenBank/DDBJ databases">
        <authorList>
            <person name="Jia N."/>
            <person name="Wang J."/>
            <person name="Shi W."/>
            <person name="Du L."/>
            <person name="Sun Y."/>
            <person name="Zhan W."/>
            <person name="Jiang J."/>
            <person name="Wang Q."/>
            <person name="Zhang B."/>
            <person name="Ji P."/>
            <person name="Sakyi L.B."/>
            <person name="Cui X."/>
            <person name="Yuan T."/>
            <person name="Jiang B."/>
            <person name="Yang W."/>
            <person name="Lam T.T.-Y."/>
            <person name="Chang Q."/>
            <person name="Ding S."/>
            <person name="Wang X."/>
            <person name="Zhu J."/>
            <person name="Ruan X."/>
            <person name="Zhao L."/>
            <person name="Wei J."/>
            <person name="Que T."/>
            <person name="Du C."/>
            <person name="Cheng J."/>
            <person name="Dai P."/>
            <person name="Han X."/>
            <person name="Huang E."/>
            <person name="Gao Y."/>
            <person name="Liu J."/>
            <person name="Shao H."/>
            <person name="Ye R."/>
            <person name="Li L."/>
            <person name="Wei W."/>
            <person name="Wang X."/>
            <person name="Wang C."/>
            <person name="Huo Q."/>
            <person name="Li W."/>
            <person name="Guo W."/>
            <person name="Chen H."/>
            <person name="Chen S."/>
            <person name="Zhou L."/>
            <person name="Zhou L."/>
            <person name="Ni X."/>
            <person name="Tian J."/>
            <person name="Zhou Y."/>
            <person name="Sheng Y."/>
            <person name="Liu T."/>
            <person name="Pan Y."/>
            <person name="Xia L."/>
            <person name="Li J."/>
            <person name="Zhao F."/>
            <person name="Cao W."/>
        </authorList>
    </citation>
    <scope>NUCLEOTIDE SEQUENCE</scope>
    <source>
        <strain evidence="2">Rmic-2018</strain>
        <tissue evidence="2">Larvae</tissue>
    </source>
</reference>
<comment type="caution">
    <text evidence="2">The sequence shown here is derived from an EMBL/GenBank/DDBJ whole genome shotgun (WGS) entry which is preliminary data.</text>
</comment>
<reference evidence="2" key="1">
    <citation type="journal article" date="2020" name="Cell">
        <title>Large-Scale Comparative Analyses of Tick Genomes Elucidate Their Genetic Diversity and Vector Capacities.</title>
        <authorList>
            <consortium name="Tick Genome and Microbiome Consortium (TIGMIC)"/>
            <person name="Jia N."/>
            <person name="Wang J."/>
            <person name="Shi W."/>
            <person name="Du L."/>
            <person name="Sun Y."/>
            <person name="Zhan W."/>
            <person name="Jiang J.F."/>
            <person name="Wang Q."/>
            <person name="Zhang B."/>
            <person name="Ji P."/>
            <person name="Bell-Sakyi L."/>
            <person name="Cui X.M."/>
            <person name="Yuan T.T."/>
            <person name="Jiang B.G."/>
            <person name="Yang W.F."/>
            <person name="Lam T.T."/>
            <person name="Chang Q.C."/>
            <person name="Ding S.J."/>
            <person name="Wang X.J."/>
            <person name="Zhu J.G."/>
            <person name="Ruan X.D."/>
            <person name="Zhao L."/>
            <person name="Wei J.T."/>
            <person name="Ye R.Z."/>
            <person name="Que T.C."/>
            <person name="Du C.H."/>
            <person name="Zhou Y.H."/>
            <person name="Cheng J.X."/>
            <person name="Dai P.F."/>
            <person name="Guo W.B."/>
            <person name="Han X.H."/>
            <person name="Huang E.J."/>
            <person name="Li L.F."/>
            <person name="Wei W."/>
            <person name="Gao Y.C."/>
            <person name="Liu J.Z."/>
            <person name="Shao H.Z."/>
            <person name="Wang X."/>
            <person name="Wang C.C."/>
            <person name="Yang T.C."/>
            <person name="Huo Q.B."/>
            <person name="Li W."/>
            <person name="Chen H.Y."/>
            <person name="Chen S.E."/>
            <person name="Zhou L.G."/>
            <person name="Ni X.B."/>
            <person name="Tian J.H."/>
            <person name="Sheng Y."/>
            <person name="Liu T."/>
            <person name="Pan Y.S."/>
            <person name="Xia L.Y."/>
            <person name="Li J."/>
            <person name="Zhao F."/>
            <person name="Cao W.C."/>
        </authorList>
    </citation>
    <scope>NUCLEOTIDE SEQUENCE</scope>
    <source>
        <strain evidence="2">Rmic-2018</strain>
    </source>
</reference>
<protein>
    <submittedName>
        <fullName evidence="2">Uncharacterized protein</fullName>
    </submittedName>
</protein>
<name>A0A9J6DSJ9_RHIMP</name>
<sequence length="316" mass="35114">MMSRPKQEFLPNELFNAIALKCAHRHLLRSCRTRTASEGHADESLLQAGSLHCHSHDDNQAMRAAVMLQLPSSSKARLRATCLRTAWEQQTKSLDSDLQATQITAAFAAREQPNYASSEVAVAWDRPTAYSSPCLEIVCHDVSSIRASTFASTPSTQEYKHALTATMWVTELTSALIENAIAVHVVARSTRRYHGAPNRHAVPAASFVRMVTQRRVSTANTVSLTSLSRPTTHRRKHPTKSHNRRSSHQSFAPITHRPKSSRTRLSASRSSSNRPTIRTPQPWMVPVEVPVQAPVQVQVQITVQVTVQVSIVVFFC</sequence>
<gene>
    <name evidence="2" type="ORF">HPB51_001769</name>
</gene>
<feature type="compositionally biased region" description="Low complexity" evidence="1">
    <location>
        <begin position="263"/>
        <end position="274"/>
    </location>
</feature>
<evidence type="ECO:0000256" key="1">
    <source>
        <dbReference type="SAM" id="MobiDB-lite"/>
    </source>
</evidence>
<feature type="compositionally biased region" description="Basic residues" evidence="1">
    <location>
        <begin position="231"/>
        <end position="247"/>
    </location>
</feature>
<feature type="compositionally biased region" description="Polar residues" evidence="1">
    <location>
        <begin position="219"/>
        <end position="230"/>
    </location>
</feature>
<evidence type="ECO:0000313" key="3">
    <source>
        <dbReference type="Proteomes" id="UP000821866"/>
    </source>
</evidence>
<proteinExistence type="predicted"/>
<dbReference type="Proteomes" id="UP000821866">
    <property type="component" value="Unassembled WGS sequence"/>
</dbReference>
<accession>A0A9J6DSJ9</accession>
<feature type="region of interest" description="Disordered" evidence="1">
    <location>
        <begin position="219"/>
        <end position="280"/>
    </location>
</feature>
<keyword evidence="3" id="KW-1185">Reference proteome</keyword>
<dbReference type="AlphaFoldDB" id="A0A9J6DSJ9"/>
<evidence type="ECO:0000313" key="2">
    <source>
        <dbReference type="EMBL" id="KAH8024856.1"/>
    </source>
</evidence>